<evidence type="ECO:0000313" key="1">
    <source>
        <dbReference type="EMBL" id="ODR90271.1"/>
    </source>
</evidence>
<dbReference type="STRING" id="1752398.A8M32_19235"/>
<dbReference type="AlphaFoldDB" id="A0A1E3VAV1"/>
<reference evidence="2" key="1">
    <citation type="submission" date="2016-05" db="EMBL/GenBank/DDBJ databases">
        <authorList>
            <person name="Li Y."/>
        </authorList>
    </citation>
    <scope>NUCLEOTIDE SEQUENCE [LARGE SCALE GENOMIC DNA]</scope>
    <source>
        <strain evidence="2">YIC4027</strain>
    </source>
</reference>
<name>A0A1E3VAV1_9HYPH</name>
<keyword evidence="2" id="KW-1185">Reference proteome</keyword>
<gene>
    <name evidence="1" type="ORF">A8M32_19235</name>
</gene>
<dbReference type="EMBL" id="LYBW01000060">
    <property type="protein sequence ID" value="ODR90271.1"/>
    <property type="molecule type" value="Genomic_DNA"/>
</dbReference>
<organism evidence="1 2">
    <name type="scientific">Sinorhizobium alkalisoli</name>
    <dbReference type="NCBI Taxonomy" id="1752398"/>
    <lineage>
        <taxon>Bacteria</taxon>
        <taxon>Pseudomonadati</taxon>
        <taxon>Pseudomonadota</taxon>
        <taxon>Alphaproteobacteria</taxon>
        <taxon>Hyphomicrobiales</taxon>
        <taxon>Rhizobiaceae</taxon>
        <taxon>Sinorhizobium/Ensifer group</taxon>
        <taxon>Sinorhizobium</taxon>
    </lineage>
</organism>
<comment type="caution">
    <text evidence="1">The sequence shown here is derived from an EMBL/GenBank/DDBJ whole genome shotgun (WGS) entry which is preliminary data.</text>
</comment>
<evidence type="ECO:0000313" key="2">
    <source>
        <dbReference type="Proteomes" id="UP000094342"/>
    </source>
</evidence>
<protein>
    <submittedName>
        <fullName evidence="1">Uncharacterized protein</fullName>
    </submittedName>
</protein>
<proteinExistence type="predicted"/>
<dbReference type="Proteomes" id="UP000094342">
    <property type="component" value="Unassembled WGS sequence"/>
</dbReference>
<sequence>MNTRDRAQNRPVLEQPPVEIILGEGVEIETSGNHVPEFPQVSTLRSSGLPATIADLIAPMDMPASQSGLMPCL</sequence>
<accession>A0A1E3VAV1</accession>